<accession>A0A3Q8U9T8</accession>
<keyword evidence="8 11" id="KW-0472">Membrane</keyword>
<proteinExistence type="inferred from homology"/>
<protein>
    <recommendedName>
        <fullName evidence="3">NADH-ubiquinone oxidoreductase chain 4L</fullName>
    </recommendedName>
    <alternativeName>
        <fullName evidence="9">NADH dehydrogenase subunit 4L</fullName>
    </alternativeName>
</protein>
<feature type="transmembrane region" description="Helical" evidence="11">
    <location>
        <begin position="30"/>
        <end position="51"/>
    </location>
</feature>
<keyword evidence="12" id="KW-0496">Mitochondrion</keyword>
<evidence type="ECO:0000313" key="12">
    <source>
        <dbReference type="EMBL" id="AZL93086.1"/>
    </source>
</evidence>
<dbReference type="InterPro" id="IPR039428">
    <property type="entry name" value="NUOK/Mnh_C1-like"/>
</dbReference>
<dbReference type="EMBL" id="MG923483">
    <property type="protein sequence ID" value="AZL93086.1"/>
    <property type="molecule type" value="Genomic_DNA"/>
</dbReference>
<feature type="transmembrane region" description="Helical" evidence="11">
    <location>
        <begin position="6"/>
        <end position="23"/>
    </location>
</feature>
<dbReference type="GO" id="GO:0016020">
    <property type="term" value="C:membrane"/>
    <property type="evidence" value="ECO:0007669"/>
    <property type="project" value="UniProtKB-SubCell"/>
</dbReference>
<evidence type="ECO:0000256" key="6">
    <source>
        <dbReference type="ARBA" id="ARBA00022989"/>
    </source>
</evidence>
<feature type="transmembrane region" description="Helical" evidence="11">
    <location>
        <begin position="57"/>
        <end position="80"/>
    </location>
</feature>
<comment type="similarity">
    <text evidence="2">Belongs to the complex I subunit 4L family.</text>
</comment>
<evidence type="ECO:0000256" key="1">
    <source>
        <dbReference type="ARBA" id="ARBA00004141"/>
    </source>
</evidence>
<dbReference type="Gene3D" id="1.10.287.3510">
    <property type="match status" value="1"/>
</dbReference>
<evidence type="ECO:0000256" key="2">
    <source>
        <dbReference type="ARBA" id="ARBA00010519"/>
    </source>
</evidence>
<comment type="catalytic activity">
    <reaction evidence="10">
        <text>a ubiquinone + NADH + 5 H(+)(in) = a ubiquinol + NAD(+) + 4 H(+)(out)</text>
        <dbReference type="Rhea" id="RHEA:29091"/>
        <dbReference type="Rhea" id="RHEA-COMP:9565"/>
        <dbReference type="Rhea" id="RHEA-COMP:9566"/>
        <dbReference type="ChEBI" id="CHEBI:15378"/>
        <dbReference type="ChEBI" id="CHEBI:16389"/>
        <dbReference type="ChEBI" id="CHEBI:17976"/>
        <dbReference type="ChEBI" id="CHEBI:57540"/>
        <dbReference type="ChEBI" id="CHEBI:57945"/>
        <dbReference type="EC" id="7.1.1.2"/>
    </reaction>
</comment>
<keyword evidence="4 11" id="KW-0812">Transmembrane</keyword>
<name>A0A3Q8U9T8_9HYME</name>
<evidence type="ECO:0000256" key="4">
    <source>
        <dbReference type="ARBA" id="ARBA00022692"/>
    </source>
</evidence>
<evidence type="ECO:0000256" key="8">
    <source>
        <dbReference type="ARBA" id="ARBA00023136"/>
    </source>
</evidence>
<keyword evidence="6 11" id="KW-1133">Transmembrane helix</keyword>
<dbReference type="AlphaFoldDB" id="A0A3Q8U9T8"/>
<evidence type="ECO:0000256" key="5">
    <source>
        <dbReference type="ARBA" id="ARBA00022967"/>
    </source>
</evidence>
<dbReference type="GO" id="GO:0008137">
    <property type="term" value="F:NADH dehydrogenase (ubiquinone) activity"/>
    <property type="evidence" value="ECO:0007669"/>
    <property type="project" value="UniProtKB-EC"/>
</dbReference>
<keyword evidence="7" id="KW-0520">NAD</keyword>
<evidence type="ECO:0000256" key="9">
    <source>
        <dbReference type="ARBA" id="ARBA00031586"/>
    </source>
</evidence>
<dbReference type="Pfam" id="PF00420">
    <property type="entry name" value="Oxidored_q2"/>
    <property type="match status" value="1"/>
</dbReference>
<evidence type="ECO:0000256" key="3">
    <source>
        <dbReference type="ARBA" id="ARBA00016612"/>
    </source>
</evidence>
<evidence type="ECO:0000256" key="7">
    <source>
        <dbReference type="ARBA" id="ARBA00023027"/>
    </source>
</evidence>
<comment type="subcellular location">
    <subcellularLocation>
        <location evidence="1">Membrane</location>
        <topology evidence="1">Multi-pass membrane protein</topology>
    </subcellularLocation>
</comment>
<evidence type="ECO:0000256" key="10">
    <source>
        <dbReference type="ARBA" id="ARBA00049551"/>
    </source>
</evidence>
<gene>
    <name evidence="12" type="primary">nad4l</name>
</gene>
<keyword evidence="5" id="KW-1278">Translocase</keyword>
<reference evidence="12" key="1">
    <citation type="journal article" date="2018" name="Mol. Phylogenet. Evol.">
        <title>Mitochondrial phylogenomics of the Hymenoptera.</title>
        <authorList>
            <person name="Tang P."/>
            <person name="Zhu J.C."/>
            <person name="Zheng B.Y."/>
            <person name="Wei S.J."/>
            <person name="Sharkey M."/>
            <person name="Chen X.X."/>
            <person name="Vogler A.P."/>
        </authorList>
    </citation>
    <scope>NUCLEOTIDE SEQUENCE</scope>
</reference>
<evidence type="ECO:0000256" key="11">
    <source>
        <dbReference type="SAM" id="Phobius"/>
    </source>
</evidence>
<sequence length="96" mass="11438">MYLDYYVSLYLYMISCFMLSYFYKHLLLTVISLEFMMIFLVYNMFTILIIIQSSLYLMIMFLTVAVCEGALSLSLIVLLVRFYGNDYINSLVILKW</sequence>
<geneLocation type="mitochondrion" evidence="12"/>
<organism evidence="12">
    <name type="scientific">Amblyjoppa sp. ZJUH_2016002</name>
    <dbReference type="NCBI Taxonomy" id="2491150"/>
    <lineage>
        <taxon>Eukaryota</taxon>
        <taxon>Metazoa</taxon>
        <taxon>Ecdysozoa</taxon>
        <taxon>Arthropoda</taxon>
        <taxon>Hexapoda</taxon>
        <taxon>Insecta</taxon>
        <taxon>Pterygota</taxon>
        <taxon>Neoptera</taxon>
        <taxon>Endopterygota</taxon>
        <taxon>Hymenoptera</taxon>
        <taxon>Apocrita</taxon>
        <taxon>Ichneumonoidea</taxon>
        <taxon>Ichneumonidae</taxon>
        <taxon>Ichneumoninae</taxon>
        <taxon>Heresiarchini</taxon>
        <taxon>Amblyjoppa</taxon>
    </lineage>
</organism>